<evidence type="ECO:0000256" key="1">
    <source>
        <dbReference type="ARBA" id="ARBA00007074"/>
    </source>
</evidence>
<evidence type="ECO:0000259" key="8">
    <source>
        <dbReference type="PROSITE" id="PS51935"/>
    </source>
</evidence>
<evidence type="ECO:0000256" key="7">
    <source>
        <dbReference type="SAM" id="SignalP"/>
    </source>
</evidence>
<dbReference type="EMBL" id="FPAB01000005">
    <property type="protein sequence ID" value="SFS99964.1"/>
    <property type="molecule type" value="Genomic_DNA"/>
</dbReference>
<dbReference type="STRING" id="1176198.SAMN05444716_105516"/>
<dbReference type="PROSITE" id="PS51935">
    <property type="entry name" value="NLPC_P60"/>
    <property type="match status" value="1"/>
</dbReference>
<evidence type="ECO:0000256" key="4">
    <source>
        <dbReference type="ARBA" id="ARBA00022807"/>
    </source>
</evidence>
<dbReference type="RefSeq" id="WP_093843608.1">
    <property type="nucleotide sequence ID" value="NZ_FPAB01000005.1"/>
</dbReference>
<feature type="compositionally biased region" description="Acidic residues" evidence="6">
    <location>
        <begin position="365"/>
        <end position="375"/>
    </location>
</feature>
<feature type="coiled-coil region" evidence="5">
    <location>
        <begin position="57"/>
        <end position="91"/>
    </location>
</feature>
<dbReference type="InterPro" id="IPR000064">
    <property type="entry name" value="NLP_P60_dom"/>
</dbReference>
<evidence type="ECO:0000256" key="6">
    <source>
        <dbReference type="SAM" id="MobiDB-lite"/>
    </source>
</evidence>
<accession>A0A1I6UEZ1</accession>
<keyword evidence="10" id="KW-1185">Reference proteome</keyword>
<gene>
    <name evidence="9" type="ORF">SAMN05444716_105516</name>
</gene>
<feature type="chain" id="PRO_5011779917" evidence="7">
    <location>
        <begin position="27"/>
        <end position="375"/>
    </location>
</feature>
<keyword evidence="2" id="KW-0645">Protease</keyword>
<dbReference type="SUPFAM" id="SSF54001">
    <property type="entry name" value="Cysteine proteinases"/>
    <property type="match status" value="1"/>
</dbReference>
<evidence type="ECO:0000313" key="10">
    <source>
        <dbReference type="Proteomes" id="UP000198873"/>
    </source>
</evidence>
<organism evidence="9 10">
    <name type="scientific">Streptomyces harbinensis</name>
    <dbReference type="NCBI Taxonomy" id="1176198"/>
    <lineage>
        <taxon>Bacteria</taxon>
        <taxon>Bacillati</taxon>
        <taxon>Actinomycetota</taxon>
        <taxon>Actinomycetes</taxon>
        <taxon>Kitasatosporales</taxon>
        <taxon>Streptomycetaceae</taxon>
        <taxon>Streptomyces</taxon>
    </lineage>
</organism>
<dbReference type="Pfam" id="PF00877">
    <property type="entry name" value="NLPC_P60"/>
    <property type="match status" value="1"/>
</dbReference>
<dbReference type="Gene3D" id="3.90.1720.10">
    <property type="entry name" value="endopeptidase domain like (from Nostoc punctiforme)"/>
    <property type="match status" value="1"/>
</dbReference>
<dbReference type="PANTHER" id="PTHR47359:SF3">
    <property type="entry name" value="NLP_P60 DOMAIN-CONTAINING PROTEIN-RELATED"/>
    <property type="match status" value="1"/>
</dbReference>
<protein>
    <submittedName>
        <fullName evidence="9">Cell wall-associated hydrolase, NlpC family</fullName>
    </submittedName>
</protein>
<feature type="coiled-coil region" evidence="5">
    <location>
        <begin position="126"/>
        <end position="188"/>
    </location>
</feature>
<comment type="similarity">
    <text evidence="1">Belongs to the peptidase C40 family.</text>
</comment>
<dbReference type="InterPro" id="IPR051794">
    <property type="entry name" value="PG_Endopeptidase_C40"/>
</dbReference>
<dbReference type="InterPro" id="IPR038765">
    <property type="entry name" value="Papain-like_cys_pep_sf"/>
</dbReference>
<keyword evidence="3 9" id="KW-0378">Hydrolase</keyword>
<evidence type="ECO:0000313" key="9">
    <source>
        <dbReference type="EMBL" id="SFS99964.1"/>
    </source>
</evidence>
<dbReference type="Proteomes" id="UP000198873">
    <property type="component" value="Unassembled WGS sequence"/>
</dbReference>
<dbReference type="AlphaFoldDB" id="A0A1I6UEZ1"/>
<name>A0A1I6UEZ1_9ACTN</name>
<dbReference type="GO" id="GO:0006508">
    <property type="term" value="P:proteolysis"/>
    <property type="evidence" value="ECO:0007669"/>
    <property type="project" value="UniProtKB-KW"/>
</dbReference>
<evidence type="ECO:0000256" key="5">
    <source>
        <dbReference type="SAM" id="Coils"/>
    </source>
</evidence>
<keyword evidence="5" id="KW-0175">Coiled coil</keyword>
<dbReference type="GO" id="GO:0008234">
    <property type="term" value="F:cysteine-type peptidase activity"/>
    <property type="evidence" value="ECO:0007669"/>
    <property type="project" value="UniProtKB-KW"/>
</dbReference>
<reference evidence="10" key="1">
    <citation type="submission" date="2016-10" db="EMBL/GenBank/DDBJ databases">
        <authorList>
            <person name="Varghese N."/>
            <person name="Submissions S."/>
        </authorList>
    </citation>
    <scope>NUCLEOTIDE SEQUENCE [LARGE SCALE GENOMIC DNA]</scope>
    <source>
        <strain evidence="10">CGMCC 4.7047</strain>
    </source>
</reference>
<evidence type="ECO:0000256" key="2">
    <source>
        <dbReference type="ARBA" id="ARBA00022670"/>
    </source>
</evidence>
<feature type="signal peptide" evidence="7">
    <location>
        <begin position="1"/>
        <end position="26"/>
    </location>
</feature>
<sequence length="375" mass="39861">MITRPRRLPALLLAVLTLAAAPAARAEPVDSGPQGTAALLAELHTLYERAGAATDAYNATEERLTAQRDRVAELSRRLAATRTELAATRDAIGALAREQYRGGGLILPASLRLLLGSDPDRELAGAAALERAAESAAAALERLETGERHEGELAGEARAALDAQQELAEERERQRDAVTERLDEVETLLAGLSEPELAELSALERTGTARAQEQLLAEGTLGAELSRAPSAEGERALGYAIEQLGKPYAWGAEGPDSFDCSGLTMQAWALGAGRPVPRTSQQQWERLERVPLDALRPGDLVVYFEDATHVGLYAGDGMVIHAPRPGATVKVSPLAANPPLGAVRPDPEAEPLPSWTPPVLPDWASEGEDSGYDHP</sequence>
<feature type="region of interest" description="Disordered" evidence="6">
    <location>
        <begin position="338"/>
        <end position="375"/>
    </location>
</feature>
<feature type="domain" description="NlpC/P60" evidence="8">
    <location>
        <begin position="230"/>
        <end position="366"/>
    </location>
</feature>
<keyword evidence="4" id="KW-0788">Thiol protease</keyword>
<proteinExistence type="inferred from homology"/>
<evidence type="ECO:0000256" key="3">
    <source>
        <dbReference type="ARBA" id="ARBA00022801"/>
    </source>
</evidence>
<dbReference type="PANTHER" id="PTHR47359">
    <property type="entry name" value="PEPTIDOGLYCAN DL-ENDOPEPTIDASE CWLO"/>
    <property type="match status" value="1"/>
</dbReference>
<keyword evidence="7" id="KW-0732">Signal</keyword>